<feature type="transmembrane region" description="Helical" evidence="1">
    <location>
        <begin position="6"/>
        <end position="25"/>
    </location>
</feature>
<gene>
    <name evidence="2" type="ORF">HXX08_19570</name>
    <name evidence="3" type="ORF">OZ401_003596</name>
</gene>
<keyword evidence="1" id="KW-0472">Membrane</keyword>
<reference evidence="3" key="2">
    <citation type="journal article" date="2024" name="Nature">
        <title>Anoxygenic phototroph of the Chloroflexota uses a type I reaction centre.</title>
        <authorList>
            <person name="Tsuji J.M."/>
            <person name="Shaw N.A."/>
            <person name="Nagashima S."/>
            <person name="Venkiteswaran J.J."/>
            <person name="Schiff S.L."/>
            <person name="Watanabe T."/>
            <person name="Fukui M."/>
            <person name="Hanada S."/>
            <person name="Tank M."/>
            <person name="Neufeld J.D."/>
        </authorList>
    </citation>
    <scope>NUCLEOTIDE SEQUENCE</scope>
    <source>
        <strain evidence="3">L227-S17</strain>
    </source>
</reference>
<dbReference type="EMBL" id="CP128400">
    <property type="protein sequence ID" value="WJW68001.1"/>
    <property type="molecule type" value="Genomic_DNA"/>
</dbReference>
<proteinExistence type="predicted"/>
<evidence type="ECO:0008006" key="6">
    <source>
        <dbReference type="Google" id="ProtNLM"/>
    </source>
</evidence>
<evidence type="ECO:0000313" key="2">
    <source>
        <dbReference type="EMBL" id="NWJ48060.1"/>
    </source>
</evidence>
<feature type="transmembrane region" description="Helical" evidence="1">
    <location>
        <begin position="103"/>
        <end position="125"/>
    </location>
</feature>
<protein>
    <recommendedName>
        <fullName evidence="6">Histidine kinase N-terminal 7TM region domain-containing protein</fullName>
    </recommendedName>
</protein>
<evidence type="ECO:0000256" key="1">
    <source>
        <dbReference type="SAM" id="Phobius"/>
    </source>
</evidence>
<feature type="transmembrane region" description="Helical" evidence="1">
    <location>
        <begin position="71"/>
        <end position="91"/>
    </location>
</feature>
<accession>A0A8T7M7D8</accession>
<feature type="transmembrane region" description="Helical" evidence="1">
    <location>
        <begin position="217"/>
        <end position="239"/>
    </location>
</feature>
<dbReference type="RefSeq" id="WP_341469905.1">
    <property type="nucleotide sequence ID" value="NZ_CP128400.1"/>
</dbReference>
<reference evidence="2 4" key="1">
    <citation type="submission" date="2020-06" db="EMBL/GenBank/DDBJ databases">
        <title>Anoxygenic phototrophic Chloroflexota member uses a Type I reaction center.</title>
        <authorList>
            <person name="Tsuji J.M."/>
            <person name="Shaw N.A."/>
            <person name="Nagashima S."/>
            <person name="Venkiteswaran J."/>
            <person name="Schiff S.L."/>
            <person name="Hanada S."/>
            <person name="Tank M."/>
            <person name="Neufeld J.D."/>
        </authorList>
    </citation>
    <scope>NUCLEOTIDE SEQUENCE [LARGE SCALE GENOMIC DNA]</scope>
    <source>
        <strain evidence="2">L227-S17</strain>
    </source>
</reference>
<feature type="transmembrane region" description="Helical" evidence="1">
    <location>
        <begin position="186"/>
        <end position="205"/>
    </location>
</feature>
<dbReference type="EMBL" id="JACATZ010000003">
    <property type="protein sequence ID" value="NWJ48060.1"/>
    <property type="molecule type" value="Genomic_DNA"/>
</dbReference>
<dbReference type="Proteomes" id="UP001431572">
    <property type="component" value="Chromosome 2"/>
</dbReference>
<evidence type="ECO:0000313" key="3">
    <source>
        <dbReference type="EMBL" id="WJW68001.1"/>
    </source>
</evidence>
<feature type="transmembrane region" description="Helical" evidence="1">
    <location>
        <begin position="145"/>
        <end position="165"/>
    </location>
</feature>
<dbReference type="Proteomes" id="UP000521676">
    <property type="component" value="Unassembled WGS sequence"/>
</dbReference>
<evidence type="ECO:0000313" key="5">
    <source>
        <dbReference type="Proteomes" id="UP001431572"/>
    </source>
</evidence>
<keyword evidence="1" id="KW-0812">Transmembrane</keyword>
<dbReference type="AlphaFoldDB" id="A0A8T7M7D8"/>
<evidence type="ECO:0000313" key="4">
    <source>
        <dbReference type="Proteomes" id="UP000521676"/>
    </source>
</evidence>
<name>A0A8T7M7D8_9CHLR</name>
<feature type="transmembrane region" description="Helical" evidence="1">
    <location>
        <begin position="32"/>
        <end position="51"/>
    </location>
</feature>
<sequence length="519" mass="58838">MPQFDLQTIVATVSFSAYLWVGLYLLSRASTFSPLITISVVGSLLQSAYFFHNVAVNIVTGYELSVAVNRLGWWTNTLPIAFWFHVSLLVWRRGKPASIFPPIVTIIYTLAVLITLIGYSTNLLLDYDGKFYDRPEHLYVKAGPFYWFFIVYLALAGFGACINLIRLYILMRSGKEPSSASSRTKIVMLATGAFCFIIGGIYLAIKVNFYLTEFPDLPAHILLLVGLGLFGYAITHYDLLVEGKEIGRDFAYSFISILLFNFIYIGSMAIVGFNSPISVLIMTGLITTSHTLYDRLRDILDKFFFSKAEQVARTEAREYASELAFQPAPVPEIQPLEENTIPLVTNQGQIPEVEGGFSQKAFKDAVRRAISSLKNSPQLVKSPLLSLNVVEKRLKLQDLEDNRLNRATTLKSLLTELIERLRPDGAIFGTSEAWRYYNSLYFPYIREVSKKNAFAEARRLAEERRKNGNREPGEIEKVLEWLSDVDEDTFYKWQRRGSDTIAEILMEEETNLKSVKIAV</sequence>
<organism evidence="2 4">
    <name type="scientific">Candidatus Chlorohelix allophototropha</name>
    <dbReference type="NCBI Taxonomy" id="3003348"/>
    <lineage>
        <taxon>Bacteria</taxon>
        <taxon>Bacillati</taxon>
        <taxon>Chloroflexota</taxon>
        <taxon>Chloroflexia</taxon>
        <taxon>Candidatus Chloroheliales</taxon>
        <taxon>Candidatus Chloroheliaceae</taxon>
        <taxon>Candidatus Chlorohelix</taxon>
    </lineage>
</organism>
<keyword evidence="1" id="KW-1133">Transmembrane helix</keyword>
<feature type="transmembrane region" description="Helical" evidence="1">
    <location>
        <begin position="251"/>
        <end position="271"/>
    </location>
</feature>
<keyword evidence="5" id="KW-1185">Reference proteome</keyword>